<dbReference type="EMBL" id="AQHF01000034">
    <property type="protein sequence ID" value="MBE0348670.1"/>
    <property type="molecule type" value="Genomic_DNA"/>
</dbReference>
<evidence type="ECO:0000256" key="1">
    <source>
        <dbReference type="SAM" id="Phobius"/>
    </source>
</evidence>
<comment type="caution">
    <text evidence="2">The sequence shown here is derived from an EMBL/GenBank/DDBJ whole genome shotgun (WGS) entry which is preliminary data.</text>
</comment>
<dbReference type="AlphaFoldDB" id="A0A8I0N0U9"/>
<gene>
    <name evidence="2" type="ORF">PPEP_b0474</name>
</gene>
<evidence type="ECO:0000313" key="3">
    <source>
        <dbReference type="Proteomes" id="UP000660708"/>
    </source>
</evidence>
<sequence length="64" mass="7433">MLSAELKRSRLLKKAQFSGGCLWFCWVSLVLFGFCLVFFFIDECYEAKVLVMFLADVSLSLWLL</sequence>
<accession>A0A8I0N0U9</accession>
<organism evidence="2 3">
    <name type="scientific">Pseudoalteromonas peptidolytica F12-50-A1</name>
    <dbReference type="NCBI Taxonomy" id="1315280"/>
    <lineage>
        <taxon>Bacteria</taxon>
        <taxon>Pseudomonadati</taxon>
        <taxon>Pseudomonadota</taxon>
        <taxon>Gammaproteobacteria</taxon>
        <taxon>Alteromonadales</taxon>
        <taxon>Pseudoalteromonadaceae</taxon>
        <taxon>Pseudoalteromonas</taxon>
    </lineage>
</organism>
<proteinExistence type="predicted"/>
<evidence type="ECO:0000313" key="2">
    <source>
        <dbReference type="EMBL" id="MBE0348670.1"/>
    </source>
</evidence>
<keyword evidence="3" id="KW-1185">Reference proteome</keyword>
<reference evidence="2 3" key="1">
    <citation type="submission" date="2015-06" db="EMBL/GenBank/DDBJ databases">
        <title>Genome sequence of Pseudoalteromonas peptidolytica.</title>
        <authorList>
            <person name="Xie B.-B."/>
            <person name="Rong J.-C."/>
            <person name="Qin Q.-L."/>
            <person name="Zhang Y.-Z."/>
        </authorList>
    </citation>
    <scope>NUCLEOTIDE SEQUENCE [LARGE SCALE GENOMIC DNA]</scope>
    <source>
        <strain evidence="2 3">F12-50-A1</strain>
    </source>
</reference>
<dbReference type="Proteomes" id="UP000660708">
    <property type="component" value="Unassembled WGS sequence"/>
</dbReference>
<keyword evidence="1" id="KW-0812">Transmembrane</keyword>
<name>A0A8I0N0U9_9GAMM</name>
<feature type="transmembrane region" description="Helical" evidence="1">
    <location>
        <begin position="21"/>
        <end position="41"/>
    </location>
</feature>
<keyword evidence="1" id="KW-0472">Membrane</keyword>
<protein>
    <submittedName>
        <fullName evidence="2">Uncharacterized protein</fullName>
    </submittedName>
</protein>
<keyword evidence="1" id="KW-1133">Transmembrane helix</keyword>